<dbReference type="GO" id="GO:0008168">
    <property type="term" value="F:methyltransferase activity"/>
    <property type="evidence" value="ECO:0007669"/>
    <property type="project" value="UniProtKB-KW"/>
</dbReference>
<dbReference type="PANTHER" id="PTHR36973">
    <property type="entry name" value="SLL1456 PROTEIN-RELATED"/>
    <property type="match status" value="1"/>
</dbReference>
<dbReference type="InterPro" id="IPR053188">
    <property type="entry name" value="FkbM_Methyltransferase"/>
</dbReference>
<proteinExistence type="predicted"/>
<evidence type="ECO:0000259" key="1">
    <source>
        <dbReference type="Pfam" id="PF05050"/>
    </source>
</evidence>
<gene>
    <name evidence="2" type="ORF">RM697_12720</name>
</gene>
<evidence type="ECO:0000313" key="2">
    <source>
        <dbReference type="EMBL" id="MDT0559519.1"/>
    </source>
</evidence>
<dbReference type="InterPro" id="IPR029063">
    <property type="entry name" value="SAM-dependent_MTases_sf"/>
</dbReference>
<keyword evidence="2" id="KW-0489">Methyltransferase</keyword>
<evidence type="ECO:0000313" key="3">
    <source>
        <dbReference type="Proteomes" id="UP001259492"/>
    </source>
</evidence>
<protein>
    <submittedName>
        <fullName evidence="2">FkbM family methyltransferase</fullName>
    </submittedName>
</protein>
<dbReference type="PANTHER" id="PTHR36973:SF4">
    <property type="entry name" value="NODULATION PROTEIN"/>
    <property type="match status" value="1"/>
</dbReference>
<organism evidence="2 3">
    <name type="scientific">Microcosmobacter mediterraneus</name>
    <dbReference type="NCBI Taxonomy" id="3075607"/>
    <lineage>
        <taxon>Bacteria</taxon>
        <taxon>Pseudomonadati</taxon>
        <taxon>Bacteroidota</taxon>
        <taxon>Flavobacteriia</taxon>
        <taxon>Flavobacteriales</taxon>
        <taxon>Flavobacteriaceae</taxon>
        <taxon>Microcosmobacter</taxon>
    </lineage>
</organism>
<dbReference type="RefSeq" id="WP_311428282.1">
    <property type="nucleotide sequence ID" value="NZ_JAVRIA010000009.1"/>
</dbReference>
<dbReference type="EMBL" id="JAVRIA010000009">
    <property type="protein sequence ID" value="MDT0559519.1"/>
    <property type="molecule type" value="Genomic_DNA"/>
</dbReference>
<comment type="caution">
    <text evidence="2">The sequence shown here is derived from an EMBL/GenBank/DDBJ whole genome shotgun (WGS) entry which is preliminary data.</text>
</comment>
<sequence>MNKAFKYFKKNKKSKKRKAILGPHAQGVIYNTENGIIALPIEDIGIGKSLGFNGNWDMEEINILSEYISKDDVVYVIGTHVGTLLIPMAKQVKEVIGYEANENTFWYMEMNLCMNRLKNVQLFNYAVGDTNKMVTFYQNTVNSGGSKIAPQKDNIMYNHDNPDKVEVQMIALDEHITQQNLSQPNAMLMDIEGAEYYALKGMPNTLSKLKFLYIEYVPHHLKNVSNISNEQFLEGITPHFTKANFVRNKKVITYNSDSSEVLNYLNNLTAANETDDILFSK</sequence>
<name>A0ABU2YMX1_9FLAO</name>
<dbReference type="NCBIfam" id="TIGR01444">
    <property type="entry name" value="fkbM_fam"/>
    <property type="match status" value="1"/>
</dbReference>
<dbReference type="SUPFAM" id="SSF53335">
    <property type="entry name" value="S-adenosyl-L-methionine-dependent methyltransferases"/>
    <property type="match status" value="1"/>
</dbReference>
<accession>A0ABU2YMX1</accession>
<dbReference type="Pfam" id="PF05050">
    <property type="entry name" value="Methyltransf_21"/>
    <property type="match status" value="1"/>
</dbReference>
<keyword evidence="3" id="KW-1185">Reference proteome</keyword>
<dbReference type="InterPro" id="IPR006342">
    <property type="entry name" value="FkbM_mtfrase"/>
</dbReference>
<dbReference type="Proteomes" id="UP001259492">
    <property type="component" value="Unassembled WGS sequence"/>
</dbReference>
<dbReference type="Gene3D" id="3.40.50.150">
    <property type="entry name" value="Vaccinia Virus protein VP39"/>
    <property type="match status" value="1"/>
</dbReference>
<keyword evidence="2" id="KW-0808">Transferase</keyword>
<feature type="domain" description="Methyltransferase FkbM" evidence="1">
    <location>
        <begin position="77"/>
        <end position="218"/>
    </location>
</feature>
<dbReference type="GO" id="GO:0032259">
    <property type="term" value="P:methylation"/>
    <property type="evidence" value="ECO:0007669"/>
    <property type="project" value="UniProtKB-KW"/>
</dbReference>
<reference evidence="2 3" key="1">
    <citation type="submission" date="2023-09" db="EMBL/GenBank/DDBJ databases">
        <authorList>
            <person name="Rey-Velasco X."/>
        </authorList>
    </citation>
    <scope>NUCLEOTIDE SEQUENCE [LARGE SCALE GENOMIC DNA]</scope>
    <source>
        <strain evidence="2 3">W332</strain>
    </source>
</reference>